<dbReference type="PANTHER" id="PTHR47326:SF1">
    <property type="entry name" value="HTH PSQ-TYPE DOMAIN-CONTAINING PROTEIN"/>
    <property type="match status" value="1"/>
</dbReference>
<feature type="region of interest" description="Disordered" evidence="1">
    <location>
        <begin position="1"/>
        <end position="21"/>
    </location>
</feature>
<evidence type="ECO:0000256" key="1">
    <source>
        <dbReference type="SAM" id="MobiDB-lite"/>
    </source>
</evidence>
<dbReference type="Gene3D" id="3.30.420.10">
    <property type="entry name" value="Ribonuclease H-like superfamily/Ribonuclease H"/>
    <property type="match status" value="1"/>
</dbReference>
<name>A0A915CT84_9BILA</name>
<organism evidence="2 3">
    <name type="scientific">Ditylenchus dipsaci</name>
    <dbReference type="NCBI Taxonomy" id="166011"/>
    <lineage>
        <taxon>Eukaryota</taxon>
        <taxon>Metazoa</taxon>
        <taxon>Ecdysozoa</taxon>
        <taxon>Nematoda</taxon>
        <taxon>Chromadorea</taxon>
        <taxon>Rhabditida</taxon>
        <taxon>Tylenchina</taxon>
        <taxon>Tylenchomorpha</taxon>
        <taxon>Sphaerularioidea</taxon>
        <taxon>Anguinidae</taxon>
        <taxon>Anguininae</taxon>
        <taxon>Ditylenchus</taxon>
    </lineage>
</organism>
<dbReference type="AlphaFoldDB" id="A0A915CT84"/>
<reference evidence="3" key="1">
    <citation type="submission" date="2022-11" db="UniProtKB">
        <authorList>
            <consortium name="WormBaseParasite"/>
        </authorList>
    </citation>
    <scope>IDENTIFICATION</scope>
</reference>
<sequence length="88" mass="10168">MGRSSANRPAPYPWSPYSPDITPCDEIKDQVYRTQPADLEELKQRIVHAFQELPPGIVQRAMNSYGRRFQRCIEVQGKSVEQEYGNIE</sequence>
<dbReference type="GO" id="GO:0003676">
    <property type="term" value="F:nucleic acid binding"/>
    <property type="evidence" value="ECO:0007669"/>
    <property type="project" value="InterPro"/>
</dbReference>
<protein>
    <submittedName>
        <fullName evidence="3">Uncharacterized protein</fullName>
    </submittedName>
</protein>
<accession>A0A915CT84</accession>
<evidence type="ECO:0000313" key="2">
    <source>
        <dbReference type="Proteomes" id="UP000887574"/>
    </source>
</evidence>
<dbReference type="Proteomes" id="UP000887574">
    <property type="component" value="Unplaced"/>
</dbReference>
<dbReference type="WBParaSite" id="jg12385">
    <property type="protein sequence ID" value="jg12385"/>
    <property type="gene ID" value="jg12385"/>
</dbReference>
<dbReference type="InterPro" id="IPR036397">
    <property type="entry name" value="RNaseH_sf"/>
</dbReference>
<evidence type="ECO:0000313" key="3">
    <source>
        <dbReference type="WBParaSite" id="jg12385"/>
    </source>
</evidence>
<keyword evidence="2" id="KW-1185">Reference proteome</keyword>
<proteinExistence type="predicted"/>
<dbReference type="PANTHER" id="PTHR47326">
    <property type="entry name" value="TRANSPOSABLE ELEMENT TC3 TRANSPOSASE-LIKE PROTEIN"/>
    <property type="match status" value="1"/>
</dbReference>